<feature type="transmembrane region" description="Helical" evidence="3">
    <location>
        <begin position="229"/>
        <end position="249"/>
    </location>
</feature>
<feature type="transmembrane region" description="Helical" evidence="3">
    <location>
        <begin position="310"/>
        <end position="332"/>
    </location>
</feature>
<feature type="transmembrane region" description="Helical" evidence="3">
    <location>
        <begin position="344"/>
        <end position="363"/>
    </location>
</feature>
<dbReference type="AlphaFoldDB" id="A0A9W4UQU3"/>
<dbReference type="PROSITE" id="PS50850">
    <property type="entry name" value="MFS"/>
    <property type="match status" value="1"/>
</dbReference>
<feature type="transmembrane region" description="Helical" evidence="3">
    <location>
        <begin position="163"/>
        <end position="186"/>
    </location>
</feature>
<comment type="subcellular location">
    <subcellularLocation>
        <location evidence="1">Membrane</location>
        <topology evidence="1">Multi-pass membrane protein</topology>
    </subcellularLocation>
</comment>
<dbReference type="OrthoDB" id="2105912at2759"/>
<feature type="transmembrane region" description="Helical" evidence="3">
    <location>
        <begin position="408"/>
        <end position="427"/>
    </location>
</feature>
<gene>
    <name evidence="5" type="ORF">PDIGIT_LOCUS13631</name>
</gene>
<keyword evidence="3" id="KW-0472">Membrane</keyword>
<reference evidence="5" key="1">
    <citation type="submission" date="2023-01" db="EMBL/GenBank/DDBJ databases">
        <authorList>
            <person name="Van Ghelder C."/>
            <person name="Rancurel C."/>
        </authorList>
    </citation>
    <scope>NUCLEOTIDE SEQUENCE</scope>
    <source>
        <strain evidence="5">CNCM I-4278</strain>
    </source>
</reference>
<dbReference type="InterPro" id="IPR036259">
    <property type="entry name" value="MFS_trans_sf"/>
</dbReference>
<feature type="transmembrane region" description="Helical" evidence="3">
    <location>
        <begin position="198"/>
        <end position="217"/>
    </location>
</feature>
<dbReference type="Gene3D" id="1.20.1250.20">
    <property type="entry name" value="MFS general substrate transporter like domains"/>
    <property type="match status" value="1"/>
</dbReference>
<name>A0A9W4UQU3_9PLEO</name>
<dbReference type="InterPro" id="IPR011701">
    <property type="entry name" value="MFS"/>
</dbReference>
<dbReference type="Pfam" id="PF07690">
    <property type="entry name" value="MFS_1"/>
    <property type="match status" value="1"/>
</dbReference>
<accession>A0A9W4UQU3</accession>
<evidence type="ECO:0000256" key="2">
    <source>
        <dbReference type="SAM" id="MobiDB-lite"/>
    </source>
</evidence>
<keyword evidence="3" id="KW-0812">Transmembrane</keyword>
<evidence type="ECO:0000313" key="6">
    <source>
        <dbReference type="Proteomes" id="UP001152607"/>
    </source>
</evidence>
<sequence length="478" mass="51907">MTSTFEAKSPNEQELKDSTATSASLHNSPPSASISPPPPSQFSPPSRAQKLYNFVTWTPPHCRWDPTKPPQFSMALNVLFAFAAGFTVANLYYTHPILNILAEDFGVNYENVAQIPTVMQAGYAAGLLFLCPLGDLLPRRPFVVGLVGFTATVWLGLCLTNDLAVFTALSFIVAVTTVTPQLMLPLVGDLAPPNRRAAALSIVVSGLQLGILIARVLSGTMTNFVTWRAIYWMSFGLQYAIFLLLWLFMPDYPSTNTNLNYFRLLWSIVQMMRRHAVLVQACLAAFFTSATFTAFWTTLTFLLAGAPYHYTPLTIGLFGLIGIAGMCVGPIYARNVTDKFHPHLSVLVGLFCCLVGICLGTYIGPFNVSGPVLQAFLADFGMQTAAIANRAAIYAVEPKRRNGVNTAFMVFTFCGQLLGTSAGNHIYARAGWIGSGSASVGLVGLAILAMVARGPWETGWVGWKGGWSFRKREDVAPV</sequence>
<dbReference type="SUPFAM" id="SSF103473">
    <property type="entry name" value="MFS general substrate transporter"/>
    <property type="match status" value="1"/>
</dbReference>
<keyword evidence="3" id="KW-1133">Transmembrane helix</keyword>
<dbReference type="InterPro" id="IPR020846">
    <property type="entry name" value="MFS_dom"/>
</dbReference>
<feature type="transmembrane region" description="Helical" evidence="3">
    <location>
        <begin position="433"/>
        <end position="452"/>
    </location>
</feature>
<keyword evidence="6" id="KW-1185">Reference proteome</keyword>
<evidence type="ECO:0000313" key="5">
    <source>
        <dbReference type="EMBL" id="CAI6340455.1"/>
    </source>
</evidence>
<feature type="transmembrane region" description="Helical" evidence="3">
    <location>
        <begin position="141"/>
        <end position="157"/>
    </location>
</feature>
<feature type="region of interest" description="Disordered" evidence="2">
    <location>
        <begin position="1"/>
        <end position="45"/>
    </location>
</feature>
<feature type="transmembrane region" description="Helical" evidence="3">
    <location>
        <begin position="277"/>
        <end position="304"/>
    </location>
</feature>
<dbReference type="GO" id="GO:0022857">
    <property type="term" value="F:transmembrane transporter activity"/>
    <property type="evidence" value="ECO:0007669"/>
    <property type="project" value="InterPro"/>
</dbReference>
<comment type="caution">
    <text evidence="5">The sequence shown here is derived from an EMBL/GenBank/DDBJ whole genome shotgun (WGS) entry which is preliminary data.</text>
</comment>
<proteinExistence type="predicted"/>
<dbReference type="EMBL" id="CAOQHR010000010">
    <property type="protein sequence ID" value="CAI6340455.1"/>
    <property type="molecule type" value="Genomic_DNA"/>
</dbReference>
<dbReference type="Proteomes" id="UP001152607">
    <property type="component" value="Unassembled WGS sequence"/>
</dbReference>
<evidence type="ECO:0000256" key="1">
    <source>
        <dbReference type="ARBA" id="ARBA00004141"/>
    </source>
</evidence>
<protein>
    <recommendedName>
        <fullName evidence="4">Major facilitator superfamily (MFS) profile domain-containing protein</fullName>
    </recommendedName>
</protein>
<dbReference type="GO" id="GO:0016020">
    <property type="term" value="C:membrane"/>
    <property type="evidence" value="ECO:0007669"/>
    <property type="project" value="UniProtKB-SubCell"/>
</dbReference>
<evidence type="ECO:0000256" key="3">
    <source>
        <dbReference type="SAM" id="Phobius"/>
    </source>
</evidence>
<feature type="compositionally biased region" description="Polar residues" evidence="2">
    <location>
        <begin position="18"/>
        <end position="27"/>
    </location>
</feature>
<dbReference type="CDD" id="cd17324">
    <property type="entry name" value="MFS_NepI_like"/>
    <property type="match status" value="1"/>
</dbReference>
<evidence type="ECO:0000259" key="4">
    <source>
        <dbReference type="PROSITE" id="PS50850"/>
    </source>
</evidence>
<dbReference type="PANTHER" id="PTHR42910">
    <property type="entry name" value="TRANSPORTER SCO4007-RELATED"/>
    <property type="match status" value="1"/>
</dbReference>
<organism evidence="5 6">
    <name type="scientific">Periconia digitata</name>
    <dbReference type="NCBI Taxonomy" id="1303443"/>
    <lineage>
        <taxon>Eukaryota</taxon>
        <taxon>Fungi</taxon>
        <taxon>Dikarya</taxon>
        <taxon>Ascomycota</taxon>
        <taxon>Pezizomycotina</taxon>
        <taxon>Dothideomycetes</taxon>
        <taxon>Pleosporomycetidae</taxon>
        <taxon>Pleosporales</taxon>
        <taxon>Massarineae</taxon>
        <taxon>Periconiaceae</taxon>
        <taxon>Periconia</taxon>
    </lineage>
</organism>
<feature type="transmembrane region" description="Helical" evidence="3">
    <location>
        <begin position="113"/>
        <end position="134"/>
    </location>
</feature>
<feature type="domain" description="Major facilitator superfamily (MFS) profile" evidence="4">
    <location>
        <begin position="73"/>
        <end position="478"/>
    </location>
</feature>
<feature type="transmembrane region" description="Helical" evidence="3">
    <location>
        <begin position="74"/>
        <end position="93"/>
    </location>
</feature>
<dbReference type="PANTHER" id="PTHR42910:SF1">
    <property type="entry name" value="MAJOR FACILITATOR SUPERFAMILY (MFS) PROFILE DOMAIN-CONTAINING PROTEIN"/>
    <property type="match status" value="1"/>
</dbReference>